<dbReference type="Proteomes" id="UP000254405">
    <property type="component" value="Unassembled WGS sequence"/>
</dbReference>
<gene>
    <name evidence="1" type="ORF">NCTC8985_03090</name>
</gene>
<accession>A0A376TM60</accession>
<sequence length="44" mass="5179">MNGFDTLLFEVTFKSNIEVRRINTNKNIWLQFAKTLCQIGTNMQ</sequence>
<reference evidence="1 2" key="1">
    <citation type="submission" date="2018-06" db="EMBL/GenBank/DDBJ databases">
        <authorList>
            <consortium name="Pathogen Informatics"/>
            <person name="Doyle S."/>
        </authorList>
    </citation>
    <scope>NUCLEOTIDE SEQUENCE [LARGE SCALE GENOMIC DNA]</scope>
    <source>
        <strain evidence="1 2">NCTC8985</strain>
    </source>
</reference>
<organism evidence="1 2">
    <name type="scientific">Escherichia coli</name>
    <dbReference type="NCBI Taxonomy" id="562"/>
    <lineage>
        <taxon>Bacteria</taxon>
        <taxon>Pseudomonadati</taxon>
        <taxon>Pseudomonadota</taxon>
        <taxon>Gammaproteobacteria</taxon>
        <taxon>Enterobacterales</taxon>
        <taxon>Enterobacteriaceae</taxon>
        <taxon>Escherichia</taxon>
    </lineage>
</organism>
<dbReference type="EMBL" id="UGCO01000001">
    <property type="protein sequence ID" value="STI77781.1"/>
    <property type="molecule type" value="Genomic_DNA"/>
</dbReference>
<name>A0A376TM60_ECOLX</name>
<protein>
    <submittedName>
        <fullName evidence="1">Uncharacterized protein</fullName>
    </submittedName>
</protein>
<evidence type="ECO:0000313" key="2">
    <source>
        <dbReference type="Proteomes" id="UP000254405"/>
    </source>
</evidence>
<proteinExistence type="predicted"/>
<dbReference type="AlphaFoldDB" id="A0A376TM60"/>
<evidence type="ECO:0000313" key="1">
    <source>
        <dbReference type="EMBL" id="STI77781.1"/>
    </source>
</evidence>